<evidence type="ECO:0000313" key="3">
    <source>
        <dbReference type="Proteomes" id="UP000035720"/>
    </source>
</evidence>
<reference evidence="2 3" key="1">
    <citation type="journal article" date="2013" name="ISME J.">
        <title>A metabolic model for members of the genus Tetrasphaera involved in enhanced biological phosphorus removal.</title>
        <authorList>
            <person name="Kristiansen R."/>
            <person name="Nguyen H.T.T."/>
            <person name="Saunders A.M."/>
            <person name="Nielsen J.L."/>
            <person name="Wimmer R."/>
            <person name="Le V.Q."/>
            <person name="McIlroy S.J."/>
            <person name="Petrovski S."/>
            <person name="Seviour R.J."/>
            <person name="Calteau A."/>
            <person name="Nielsen K.L."/>
            <person name="Nielsen P.H."/>
        </authorList>
    </citation>
    <scope>NUCLEOTIDE SEQUENCE [LARGE SCALE GENOMIC DNA]</scope>
    <source>
        <strain evidence="2 3">Ben 74</strain>
    </source>
</reference>
<protein>
    <recommendedName>
        <fullName evidence="1">TfoX N-terminal domain-containing protein</fullName>
    </recommendedName>
</protein>
<feature type="domain" description="TfoX N-terminal" evidence="1">
    <location>
        <begin position="16"/>
        <end position="101"/>
    </location>
</feature>
<gene>
    <name evidence="2" type="ORF">BN13_1240011</name>
</gene>
<evidence type="ECO:0000259" key="1">
    <source>
        <dbReference type="Pfam" id="PF04993"/>
    </source>
</evidence>
<dbReference type="OrthoDB" id="214902at2"/>
<sequence>MAYDRELAERIRGAISGVEGVQEKAMFGGLAFLVDGHMAIAAGGKGHLMARVDPAEGATLVERAGVEQMHMGSRFMTGWLHVDQAAVDTEEALAEWVDRGVSYVRSLPPKSATKKPMGRKPRA</sequence>
<dbReference type="SUPFAM" id="SSF159894">
    <property type="entry name" value="YgaC/TfoX-N like"/>
    <property type="match status" value="1"/>
</dbReference>
<dbReference type="EMBL" id="CAJC01000029">
    <property type="protein sequence ID" value="CCI51797.1"/>
    <property type="molecule type" value="Genomic_DNA"/>
</dbReference>
<dbReference type="RefSeq" id="WP_048548128.1">
    <property type="nucleotide sequence ID" value="NZ_HF571038.1"/>
</dbReference>
<comment type="caution">
    <text evidence="2">The sequence shown here is derived from an EMBL/GenBank/DDBJ whole genome shotgun (WGS) entry which is preliminary data.</text>
</comment>
<evidence type="ECO:0000313" key="2">
    <source>
        <dbReference type="EMBL" id="CCI51797.1"/>
    </source>
</evidence>
<dbReference type="AlphaFoldDB" id="A0A077MAI5"/>
<organism evidence="2 3">
    <name type="scientific">Nostocoides jenkinsii Ben 74</name>
    <dbReference type="NCBI Taxonomy" id="1193518"/>
    <lineage>
        <taxon>Bacteria</taxon>
        <taxon>Bacillati</taxon>
        <taxon>Actinomycetota</taxon>
        <taxon>Actinomycetes</taxon>
        <taxon>Micrococcales</taxon>
        <taxon>Intrasporangiaceae</taxon>
        <taxon>Nostocoides</taxon>
    </lineage>
</organism>
<dbReference type="Proteomes" id="UP000035720">
    <property type="component" value="Unassembled WGS sequence"/>
</dbReference>
<dbReference type="STRING" id="1193518.BN13_1240011"/>
<dbReference type="Gene3D" id="3.30.1460.30">
    <property type="entry name" value="YgaC/TfoX-N like chaperone"/>
    <property type="match status" value="1"/>
</dbReference>
<dbReference type="Pfam" id="PF04993">
    <property type="entry name" value="TfoX_N"/>
    <property type="match status" value="1"/>
</dbReference>
<name>A0A077MAI5_9MICO</name>
<dbReference type="InterPro" id="IPR007076">
    <property type="entry name" value="TfoX_N"/>
</dbReference>
<keyword evidence="3" id="KW-1185">Reference proteome</keyword>
<accession>A0A077MAI5</accession>
<proteinExistence type="predicted"/>